<dbReference type="RefSeq" id="WP_091400402.1">
    <property type="nucleotide sequence ID" value="NZ_FNQY01000024.1"/>
</dbReference>
<sequence>MEISINEISESEFKKLEIPVLFEDESIDRIFGVISDGKNEYKLGWQSENIKPVVKWINTILCSIGVDLVFVIFEFNTGRILYKLSLDYYFYDTRIYNGAIYVITQLEIIKISITDLTIAETYSLPDYFESIEFKQGILIVRCIGNEVVNIE</sequence>
<dbReference type="Proteomes" id="UP000199041">
    <property type="component" value="Unassembled WGS sequence"/>
</dbReference>
<gene>
    <name evidence="1" type="ORF">SAMN05192529_1242</name>
</gene>
<evidence type="ECO:0000313" key="1">
    <source>
        <dbReference type="EMBL" id="SEA50929.1"/>
    </source>
</evidence>
<proteinExistence type="predicted"/>
<dbReference type="EMBL" id="FNQY01000024">
    <property type="protein sequence ID" value="SEA50929.1"/>
    <property type="molecule type" value="Genomic_DNA"/>
</dbReference>
<protein>
    <submittedName>
        <fullName evidence="1">Uncharacterized protein</fullName>
    </submittedName>
</protein>
<evidence type="ECO:0000313" key="2">
    <source>
        <dbReference type="Proteomes" id="UP000199041"/>
    </source>
</evidence>
<dbReference type="AlphaFoldDB" id="A0A1H4BS47"/>
<reference evidence="1 2" key="1">
    <citation type="submission" date="2016-10" db="EMBL/GenBank/DDBJ databases">
        <authorList>
            <person name="de Groot N.N."/>
        </authorList>
    </citation>
    <scope>NUCLEOTIDE SEQUENCE [LARGE SCALE GENOMIC DNA]</scope>
    <source>
        <strain evidence="1 2">Vu-144</strain>
    </source>
</reference>
<keyword evidence="2" id="KW-1185">Reference proteome</keyword>
<organism evidence="1 2">
    <name type="scientific">Arachidicoccus rhizosphaerae</name>
    <dbReference type="NCBI Taxonomy" id="551991"/>
    <lineage>
        <taxon>Bacteria</taxon>
        <taxon>Pseudomonadati</taxon>
        <taxon>Bacteroidota</taxon>
        <taxon>Chitinophagia</taxon>
        <taxon>Chitinophagales</taxon>
        <taxon>Chitinophagaceae</taxon>
        <taxon>Arachidicoccus</taxon>
    </lineage>
</organism>
<name>A0A1H4BS47_9BACT</name>
<accession>A0A1H4BS47</accession>
<dbReference type="OrthoDB" id="1069168at2"/>
<dbReference type="STRING" id="551991.SAMN05192529_1242"/>